<sequence length="22" mass="2632">VLDEFLIDQSETKLVENQKNRL</sequence>
<gene>
    <name evidence="1" type="ORF">METZ01_LOCUS188611</name>
</gene>
<dbReference type="EMBL" id="UINC01038563">
    <property type="protein sequence ID" value="SVB35757.1"/>
    <property type="molecule type" value="Genomic_DNA"/>
</dbReference>
<evidence type="ECO:0000313" key="1">
    <source>
        <dbReference type="EMBL" id="SVB35757.1"/>
    </source>
</evidence>
<name>A0A382DDM2_9ZZZZ</name>
<feature type="non-terminal residue" evidence="1">
    <location>
        <position position="1"/>
    </location>
</feature>
<organism evidence="1">
    <name type="scientific">marine metagenome</name>
    <dbReference type="NCBI Taxonomy" id="408172"/>
    <lineage>
        <taxon>unclassified sequences</taxon>
        <taxon>metagenomes</taxon>
        <taxon>ecological metagenomes</taxon>
    </lineage>
</organism>
<dbReference type="AlphaFoldDB" id="A0A382DDM2"/>
<accession>A0A382DDM2</accession>
<proteinExistence type="predicted"/>
<reference evidence="1" key="1">
    <citation type="submission" date="2018-05" db="EMBL/GenBank/DDBJ databases">
        <authorList>
            <person name="Lanie J.A."/>
            <person name="Ng W.-L."/>
            <person name="Kazmierczak K.M."/>
            <person name="Andrzejewski T.M."/>
            <person name="Davidsen T.M."/>
            <person name="Wayne K.J."/>
            <person name="Tettelin H."/>
            <person name="Glass J.I."/>
            <person name="Rusch D."/>
            <person name="Podicherti R."/>
            <person name="Tsui H.-C.T."/>
            <person name="Winkler M.E."/>
        </authorList>
    </citation>
    <scope>NUCLEOTIDE SEQUENCE</scope>
</reference>
<protein>
    <submittedName>
        <fullName evidence="1">Uncharacterized protein</fullName>
    </submittedName>
</protein>